<dbReference type="PROSITE" id="PS00671">
    <property type="entry name" value="D_2_HYDROXYACID_DH_3"/>
    <property type="match status" value="1"/>
</dbReference>
<dbReference type="SUPFAM" id="SSF52283">
    <property type="entry name" value="Formate/glycerate dehydrogenase catalytic domain-like"/>
    <property type="match status" value="1"/>
</dbReference>
<keyword evidence="2" id="KW-0560">Oxidoreductase</keyword>
<evidence type="ECO:0000256" key="2">
    <source>
        <dbReference type="ARBA" id="ARBA00023002"/>
    </source>
</evidence>
<dbReference type="InterPro" id="IPR029753">
    <property type="entry name" value="D-isomer_DH_CS"/>
</dbReference>
<dbReference type="GO" id="GO:0016491">
    <property type="term" value="F:oxidoreductase activity"/>
    <property type="evidence" value="ECO:0007669"/>
    <property type="project" value="UniProtKB-KW"/>
</dbReference>
<dbReference type="InterPro" id="IPR050857">
    <property type="entry name" value="D-2-hydroxyacid_DH"/>
</dbReference>
<feature type="non-terminal residue" evidence="5">
    <location>
        <position position="1"/>
    </location>
</feature>
<comment type="similarity">
    <text evidence="1">Belongs to the D-isomer specific 2-hydroxyacid dehydrogenase family.</text>
</comment>
<dbReference type="CDD" id="cd12169">
    <property type="entry name" value="PGDH_like_1"/>
    <property type="match status" value="1"/>
</dbReference>
<gene>
    <name evidence="5" type="ORF">M427DRAFT_95653</name>
</gene>
<dbReference type="OMA" id="INGWYKE"/>
<dbReference type="GO" id="GO:0051287">
    <property type="term" value="F:NAD binding"/>
    <property type="evidence" value="ECO:0007669"/>
    <property type="project" value="InterPro"/>
</dbReference>
<evidence type="ECO:0000313" key="6">
    <source>
        <dbReference type="Proteomes" id="UP000070544"/>
    </source>
</evidence>
<dbReference type="AlphaFoldDB" id="A0A139AQP2"/>
<protein>
    <recommendedName>
        <fullName evidence="4">D-isomer specific 2-hydroxyacid dehydrogenase NAD-binding domain-containing protein</fullName>
    </recommendedName>
</protein>
<dbReference type="Pfam" id="PF02826">
    <property type="entry name" value="2-Hacid_dh_C"/>
    <property type="match status" value="1"/>
</dbReference>
<dbReference type="PANTHER" id="PTHR42789:SF1">
    <property type="entry name" value="D-ISOMER SPECIFIC 2-HYDROXYACID DEHYDROGENASE FAMILY PROTEIN (AFU_ORTHOLOGUE AFUA_6G10090)"/>
    <property type="match status" value="1"/>
</dbReference>
<dbReference type="InterPro" id="IPR006140">
    <property type="entry name" value="D-isomer_DH_NAD-bd"/>
</dbReference>
<organism evidence="5 6">
    <name type="scientific">Gonapodya prolifera (strain JEL478)</name>
    <name type="common">Monoblepharis prolifera</name>
    <dbReference type="NCBI Taxonomy" id="1344416"/>
    <lineage>
        <taxon>Eukaryota</taxon>
        <taxon>Fungi</taxon>
        <taxon>Fungi incertae sedis</taxon>
        <taxon>Chytridiomycota</taxon>
        <taxon>Chytridiomycota incertae sedis</taxon>
        <taxon>Monoblepharidomycetes</taxon>
        <taxon>Monoblepharidales</taxon>
        <taxon>Gonapodyaceae</taxon>
        <taxon>Gonapodya</taxon>
    </lineage>
</organism>
<dbReference type="Proteomes" id="UP000070544">
    <property type="component" value="Unassembled WGS sequence"/>
</dbReference>
<reference evidence="5 6" key="1">
    <citation type="journal article" date="2015" name="Genome Biol. Evol.">
        <title>Phylogenomic analyses indicate that early fungi evolved digesting cell walls of algal ancestors of land plants.</title>
        <authorList>
            <person name="Chang Y."/>
            <person name="Wang S."/>
            <person name="Sekimoto S."/>
            <person name="Aerts A.L."/>
            <person name="Choi C."/>
            <person name="Clum A."/>
            <person name="LaButti K.M."/>
            <person name="Lindquist E.A."/>
            <person name="Yee Ngan C."/>
            <person name="Ohm R.A."/>
            <person name="Salamov A.A."/>
            <person name="Grigoriev I.V."/>
            <person name="Spatafora J.W."/>
            <person name="Berbee M.L."/>
        </authorList>
    </citation>
    <scope>NUCLEOTIDE SEQUENCE [LARGE SCALE GENOMIC DNA]</scope>
    <source>
        <strain evidence="5 6">JEL478</strain>
    </source>
</reference>
<feature type="domain" description="D-isomer specific 2-hydroxyacid dehydrogenase NAD-binding" evidence="4">
    <location>
        <begin position="60"/>
        <end position="233"/>
    </location>
</feature>
<evidence type="ECO:0000259" key="4">
    <source>
        <dbReference type="Pfam" id="PF02826"/>
    </source>
</evidence>
<proteinExistence type="inferred from homology"/>
<keyword evidence="6" id="KW-1185">Reference proteome</keyword>
<evidence type="ECO:0000256" key="1">
    <source>
        <dbReference type="ARBA" id="ARBA00005854"/>
    </source>
</evidence>
<dbReference type="Gene3D" id="3.40.50.720">
    <property type="entry name" value="NAD(P)-binding Rossmann-like Domain"/>
    <property type="match status" value="2"/>
</dbReference>
<dbReference type="PANTHER" id="PTHR42789">
    <property type="entry name" value="D-ISOMER SPECIFIC 2-HYDROXYACID DEHYDROGENASE FAMILY PROTEIN (AFU_ORTHOLOGUE AFUA_6G10090)"/>
    <property type="match status" value="1"/>
</dbReference>
<dbReference type="InterPro" id="IPR036291">
    <property type="entry name" value="NAD(P)-bd_dom_sf"/>
</dbReference>
<dbReference type="OrthoDB" id="298012at2759"/>
<name>A0A139AQP2_GONPJ</name>
<keyword evidence="3" id="KW-0520">NAD</keyword>
<dbReference type="FunFam" id="3.40.50.720:FF:000203">
    <property type="entry name" value="D-3-phosphoglycerate dehydrogenase (SerA)"/>
    <property type="match status" value="1"/>
</dbReference>
<evidence type="ECO:0000313" key="5">
    <source>
        <dbReference type="EMBL" id="KXS18974.1"/>
    </source>
</evidence>
<accession>A0A139AQP2</accession>
<dbReference type="STRING" id="1344416.A0A139AQP2"/>
<dbReference type="SUPFAM" id="SSF51735">
    <property type="entry name" value="NAD(P)-binding Rossmann-fold domains"/>
    <property type="match status" value="1"/>
</dbReference>
<dbReference type="EMBL" id="KQ965740">
    <property type="protein sequence ID" value="KXS18974.1"/>
    <property type="molecule type" value="Genomic_DNA"/>
</dbReference>
<sequence>SVRERTPFPRAVLAALPNLKLLITSGLYNASIDGPAAREHGIQVAGSRMTGNGTAELTWGLILALARKIPQEDANVRSNGWQSNIGLDLSGKTLGLVGLGKLGAQVAKVGLAFGMRVVAWSANLTAARCAEVSVHKAASLEALMKESDVVSVHVVLSDRSRGLIGRRELGWMKRTAYIVNTSRGPIIDENALVEALAENRIAGAGLDVFDVEPLPVGHTLRNLPNTVLTPHVGYVVESAYKLAFR</sequence>
<evidence type="ECO:0000256" key="3">
    <source>
        <dbReference type="ARBA" id="ARBA00023027"/>
    </source>
</evidence>